<name>A0A9W6YBC8_9STRA</name>
<dbReference type="Proteomes" id="UP001165121">
    <property type="component" value="Unassembled WGS sequence"/>
</dbReference>
<sequence length="179" mass="19882">MNSAQLIIRLTCIRRTPLITPPSPEFKTIQKPRRMTEVHVAQCKTEGPLHHPPLKAALTRRECKLIKFLETERRQLARRQRRDHDASGPELLRTAGAQSNSRGEEQGAAERWADRGGLGGDDSRDGDDDWNDGRLAGDHREGDDDDPSFGDDYQRGHARATGSIIVARDGSRAEAVGLV</sequence>
<evidence type="ECO:0000256" key="1">
    <source>
        <dbReference type="SAM" id="MobiDB-lite"/>
    </source>
</evidence>
<organism evidence="2 3">
    <name type="scientific">Phytophthora fragariaefolia</name>
    <dbReference type="NCBI Taxonomy" id="1490495"/>
    <lineage>
        <taxon>Eukaryota</taxon>
        <taxon>Sar</taxon>
        <taxon>Stramenopiles</taxon>
        <taxon>Oomycota</taxon>
        <taxon>Peronosporomycetes</taxon>
        <taxon>Peronosporales</taxon>
        <taxon>Peronosporaceae</taxon>
        <taxon>Phytophthora</taxon>
    </lineage>
</organism>
<dbReference type="EMBL" id="BSXT01004389">
    <property type="protein sequence ID" value="GMF57696.1"/>
    <property type="molecule type" value="Genomic_DNA"/>
</dbReference>
<feature type="compositionally biased region" description="Basic and acidic residues" evidence="1">
    <location>
        <begin position="131"/>
        <end position="142"/>
    </location>
</feature>
<proteinExistence type="predicted"/>
<accession>A0A9W6YBC8</accession>
<reference evidence="2" key="1">
    <citation type="submission" date="2023-04" db="EMBL/GenBank/DDBJ databases">
        <title>Phytophthora fragariaefolia NBRC 109709.</title>
        <authorList>
            <person name="Ichikawa N."/>
            <person name="Sato H."/>
            <person name="Tonouchi N."/>
        </authorList>
    </citation>
    <scope>NUCLEOTIDE SEQUENCE</scope>
    <source>
        <strain evidence="2">NBRC 109709</strain>
    </source>
</reference>
<keyword evidence="3" id="KW-1185">Reference proteome</keyword>
<evidence type="ECO:0000313" key="2">
    <source>
        <dbReference type="EMBL" id="GMF57696.1"/>
    </source>
</evidence>
<comment type="caution">
    <text evidence="2">The sequence shown here is derived from an EMBL/GenBank/DDBJ whole genome shotgun (WGS) entry which is preliminary data.</text>
</comment>
<dbReference type="AlphaFoldDB" id="A0A9W6YBC8"/>
<protein>
    <submittedName>
        <fullName evidence="2">Unnamed protein product</fullName>
    </submittedName>
</protein>
<evidence type="ECO:0000313" key="3">
    <source>
        <dbReference type="Proteomes" id="UP001165121"/>
    </source>
</evidence>
<gene>
    <name evidence="2" type="ORF">Pfra01_002467700</name>
</gene>
<feature type="region of interest" description="Disordered" evidence="1">
    <location>
        <begin position="76"/>
        <end position="157"/>
    </location>
</feature>